<name>A0A2U3QHU0_9BACT</name>
<dbReference type="Pfam" id="PF04071">
    <property type="entry name" value="zf-like"/>
    <property type="match status" value="1"/>
</dbReference>
<dbReference type="Proteomes" id="UP000245125">
    <property type="component" value="Unassembled WGS sequence"/>
</dbReference>
<dbReference type="AlphaFoldDB" id="A0A2U3QHU0"/>
<reference evidence="3" key="1">
    <citation type="submission" date="2018-03" db="EMBL/GenBank/DDBJ databases">
        <authorList>
            <person name="Zecchin S."/>
        </authorList>
    </citation>
    <scope>NUCLEOTIDE SEQUENCE [LARGE SCALE GENOMIC DNA]</scope>
</reference>
<dbReference type="InterPro" id="IPR007212">
    <property type="entry name" value="Zf-like"/>
</dbReference>
<feature type="domain" description="Cysteine-rich small" evidence="1">
    <location>
        <begin position="2"/>
        <end position="72"/>
    </location>
</feature>
<evidence type="ECO:0000259" key="1">
    <source>
        <dbReference type="Pfam" id="PF04071"/>
    </source>
</evidence>
<evidence type="ECO:0000313" key="3">
    <source>
        <dbReference type="Proteomes" id="UP000245125"/>
    </source>
</evidence>
<sequence>MHYKHFINLKCEFLPCHNLKDWHSCLFCYCPLFLICCPGEFTVLPNGRKDCSSCVIPHTEDGWDIIQSELSRQLYGQDPQRKLPYDR</sequence>
<dbReference type="EMBL" id="OUUY01000086">
    <property type="protein sequence ID" value="SPQ00984.1"/>
    <property type="molecule type" value="Genomic_DNA"/>
</dbReference>
<accession>A0A2U3QHU0</accession>
<evidence type="ECO:0000313" key="2">
    <source>
        <dbReference type="EMBL" id="SPQ00984.1"/>
    </source>
</evidence>
<proteinExistence type="predicted"/>
<protein>
    <recommendedName>
        <fullName evidence="1">Cysteine-rich small domain-containing protein</fullName>
    </recommendedName>
</protein>
<organism evidence="2 3">
    <name type="scientific">Candidatus Sulfobium mesophilum</name>
    <dbReference type="NCBI Taxonomy" id="2016548"/>
    <lineage>
        <taxon>Bacteria</taxon>
        <taxon>Pseudomonadati</taxon>
        <taxon>Nitrospirota</taxon>
        <taxon>Nitrospiria</taxon>
        <taxon>Nitrospirales</taxon>
        <taxon>Nitrospiraceae</taxon>
        <taxon>Candidatus Sulfobium</taxon>
    </lineage>
</organism>
<dbReference type="OrthoDB" id="9799337at2"/>
<keyword evidence="3" id="KW-1185">Reference proteome</keyword>
<gene>
    <name evidence="2" type="ORF">NBG4_40024</name>
</gene>